<dbReference type="InterPro" id="IPR047057">
    <property type="entry name" value="MerR_fam"/>
</dbReference>
<feature type="coiled-coil region" evidence="2">
    <location>
        <begin position="77"/>
        <end position="111"/>
    </location>
</feature>
<reference evidence="4 5" key="1">
    <citation type="submission" date="2016-06" db="EMBL/GenBank/DDBJ databases">
        <title>Complete genome sequence of a saline-alkali tolerant type strain Dietzia timorensis ID05-A0528T.</title>
        <authorList>
            <person name="Wu X."/>
        </authorList>
    </citation>
    <scope>NUCLEOTIDE SEQUENCE [LARGE SCALE GENOMIC DNA]</scope>
    <source>
        <strain evidence="4 5">ID05-A0528</strain>
    </source>
</reference>
<dbReference type="GO" id="GO:0003677">
    <property type="term" value="F:DNA binding"/>
    <property type="evidence" value="ECO:0007669"/>
    <property type="project" value="UniProtKB-KW"/>
</dbReference>
<dbReference type="PANTHER" id="PTHR30204">
    <property type="entry name" value="REDOX-CYCLING DRUG-SENSING TRANSCRIPTIONAL ACTIVATOR SOXR"/>
    <property type="match status" value="1"/>
</dbReference>
<keyword evidence="2" id="KW-0175">Coiled coil</keyword>
<dbReference type="Proteomes" id="UP000186104">
    <property type="component" value="Chromosome"/>
</dbReference>
<dbReference type="RefSeq" id="WP_067474366.1">
    <property type="nucleotide sequence ID" value="NZ_CP015961.1"/>
</dbReference>
<dbReference type="SMART" id="SM00422">
    <property type="entry name" value="HTH_MERR"/>
    <property type="match status" value="1"/>
</dbReference>
<dbReference type="KEGG" id="dtm:BJL86_0025"/>
<dbReference type="InterPro" id="IPR000551">
    <property type="entry name" value="MerR-type_HTH_dom"/>
</dbReference>
<keyword evidence="1" id="KW-0238">DNA-binding</keyword>
<evidence type="ECO:0000313" key="4">
    <source>
        <dbReference type="EMBL" id="ANI90837.1"/>
    </source>
</evidence>
<dbReference type="OrthoDB" id="4569196at2"/>
<evidence type="ECO:0000256" key="1">
    <source>
        <dbReference type="ARBA" id="ARBA00023125"/>
    </source>
</evidence>
<dbReference type="PROSITE" id="PS50937">
    <property type="entry name" value="HTH_MERR_2"/>
    <property type="match status" value="1"/>
</dbReference>
<dbReference type="SUPFAM" id="SSF46955">
    <property type="entry name" value="Putative DNA-binding domain"/>
    <property type="match status" value="1"/>
</dbReference>
<protein>
    <submittedName>
        <fullName evidence="4">Mercuric resistance operon regulatory protein</fullName>
    </submittedName>
</protein>
<evidence type="ECO:0000313" key="5">
    <source>
        <dbReference type="Proteomes" id="UP000186104"/>
    </source>
</evidence>
<name>A0A173LHR8_9ACTN</name>
<dbReference type="PANTHER" id="PTHR30204:SF93">
    <property type="entry name" value="HTH MERR-TYPE DOMAIN-CONTAINING PROTEIN"/>
    <property type="match status" value="1"/>
</dbReference>
<accession>A0A173LHR8</accession>
<dbReference type="InterPro" id="IPR009061">
    <property type="entry name" value="DNA-bd_dom_put_sf"/>
</dbReference>
<dbReference type="PRINTS" id="PR00040">
    <property type="entry name" value="HTHMERR"/>
</dbReference>
<dbReference type="GO" id="GO:0003700">
    <property type="term" value="F:DNA-binding transcription factor activity"/>
    <property type="evidence" value="ECO:0007669"/>
    <property type="project" value="InterPro"/>
</dbReference>
<sequence length="260" mass="28929">MRISDVARLAGVSARTIRHYHRLGILPEPARTAGDYRDYEIADLVRVMHIHYLSTAGIPLRSVPRFLDSGAESSEVTAEINVLSEALAERIEQLERQRERLAALAERAEAGQSIEPLPAEVRHALDMCIAEVEDDAGLVRYLKRERELFELLAISVPDSFPEAIVAEYRRIGRDAEARAAYLDLLTRFRDLENRAPSVVMPEIDALVGDLCRHESLRSLIVGASVDDGGDAGPSAEDLVSDPAQREVIERVLDRLSGDRR</sequence>
<feature type="domain" description="HTH merR-type" evidence="3">
    <location>
        <begin position="1"/>
        <end position="69"/>
    </location>
</feature>
<dbReference type="AlphaFoldDB" id="A0A173LHR8"/>
<dbReference type="Gene3D" id="1.10.1660.10">
    <property type="match status" value="1"/>
</dbReference>
<dbReference type="STRING" id="499555.BJL86_0025"/>
<proteinExistence type="predicted"/>
<dbReference type="EMBL" id="CP015961">
    <property type="protein sequence ID" value="ANI90837.1"/>
    <property type="molecule type" value="Genomic_DNA"/>
</dbReference>
<evidence type="ECO:0000259" key="3">
    <source>
        <dbReference type="PROSITE" id="PS50937"/>
    </source>
</evidence>
<dbReference type="CDD" id="cd00592">
    <property type="entry name" value="HTH_MerR-like"/>
    <property type="match status" value="1"/>
</dbReference>
<keyword evidence="5" id="KW-1185">Reference proteome</keyword>
<dbReference type="Pfam" id="PF00376">
    <property type="entry name" value="MerR"/>
    <property type="match status" value="1"/>
</dbReference>
<gene>
    <name evidence="4" type="ORF">BJL86_0025</name>
</gene>
<organism evidence="4 5">
    <name type="scientific">Dietzia timorensis</name>
    <dbReference type="NCBI Taxonomy" id="499555"/>
    <lineage>
        <taxon>Bacteria</taxon>
        <taxon>Bacillati</taxon>
        <taxon>Actinomycetota</taxon>
        <taxon>Actinomycetes</taxon>
        <taxon>Mycobacteriales</taxon>
        <taxon>Dietziaceae</taxon>
        <taxon>Dietzia</taxon>
    </lineage>
</organism>
<evidence type="ECO:0000256" key="2">
    <source>
        <dbReference type="SAM" id="Coils"/>
    </source>
</evidence>